<dbReference type="GO" id="GO:0005886">
    <property type="term" value="C:plasma membrane"/>
    <property type="evidence" value="ECO:0007669"/>
    <property type="project" value="UniProtKB-SubCell"/>
</dbReference>
<dbReference type="CDD" id="cd17319">
    <property type="entry name" value="MFS_ExuT_GudP_like"/>
    <property type="match status" value="1"/>
</dbReference>
<keyword evidence="5 6" id="KW-0472">Membrane</keyword>
<reference evidence="9" key="1">
    <citation type="submission" date="2019-05" db="EMBL/GenBank/DDBJ databases">
        <title>Complete genome sequencing of Dialister sp. strain 5BBH33.</title>
        <authorList>
            <person name="Sakamoto M."/>
            <person name="Murakami T."/>
            <person name="Mori H."/>
        </authorList>
    </citation>
    <scope>NUCLEOTIDE SEQUENCE [LARGE SCALE GENOMIC DNA]</scope>
    <source>
        <strain evidence="9">5BBH33</strain>
    </source>
</reference>
<dbReference type="KEGG" id="dho:Dia5BBH33_04560"/>
<comment type="subcellular location">
    <subcellularLocation>
        <location evidence="1">Cell membrane</location>
        <topology evidence="1">Multi-pass membrane protein</topology>
    </subcellularLocation>
</comment>
<dbReference type="SUPFAM" id="SSF103473">
    <property type="entry name" value="MFS general substrate transporter"/>
    <property type="match status" value="1"/>
</dbReference>
<keyword evidence="2" id="KW-0813">Transport</keyword>
<dbReference type="PANTHER" id="PTHR11662">
    <property type="entry name" value="SOLUTE CARRIER FAMILY 17"/>
    <property type="match status" value="1"/>
</dbReference>
<dbReference type="EMBL" id="AP019697">
    <property type="protein sequence ID" value="BBK24521.1"/>
    <property type="molecule type" value="Genomic_DNA"/>
</dbReference>
<feature type="transmembrane region" description="Helical" evidence="6">
    <location>
        <begin position="292"/>
        <end position="309"/>
    </location>
</feature>
<evidence type="ECO:0000256" key="2">
    <source>
        <dbReference type="ARBA" id="ARBA00022448"/>
    </source>
</evidence>
<keyword evidence="4 6" id="KW-1133">Transmembrane helix</keyword>
<evidence type="ECO:0000313" key="9">
    <source>
        <dbReference type="Proteomes" id="UP000320585"/>
    </source>
</evidence>
<organism evidence="8 9">
    <name type="scientific">Dialister hominis</name>
    <dbReference type="NCBI Taxonomy" id="2582419"/>
    <lineage>
        <taxon>Bacteria</taxon>
        <taxon>Bacillati</taxon>
        <taxon>Bacillota</taxon>
        <taxon>Negativicutes</taxon>
        <taxon>Veillonellales</taxon>
        <taxon>Veillonellaceae</taxon>
        <taxon>Dialister</taxon>
    </lineage>
</organism>
<dbReference type="RefSeq" id="WP_022383138.1">
    <property type="nucleotide sequence ID" value="NZ_AP019697.1"/>
</dbReference>
<feature type="transmembrane region" description="Helical" evidence="6">
    <location>
        <begin position="139"/>
        <end position="165"/>
    </location>
</feature>
<evidence type="ECO:0000256" key="4">
    <source>
        <dbReference type="ARBA" id="ARBA00022989"/>
    </source>
</evidence>
<dbReference type="Proteomes" id="UP000320585">
    <property type="component" value="Chromosome"/>
</dbReference>
<dbReference type="InterPro" id="IPR036259">
    <property type="entry name" value="MFS_trans_sf"/>
</dbReference>
<feature type="transmembrane region" description="Helical" evidence="6">
    <location>
        <begin position="171"/>
        <end position="193"/>
    </location>
</feature>
<dbReference type="InterPro" id="IPR011701">
    <property type="entry name" value="MFS"/>
</dbReference>
<feature type="transmembrane region" description="Helical" evidence="6">
    <location>
        <begin position="214"/>
        <end position="240"/>
    </location>
</feature>
<evidence type="ECO:0000313" key="8">
    <source>
        <dbReference type="EMBL" id="BBK24521.1"/>
    </source>
</evidence>
<feature type="transmembrane region" description="Helical" evidence="6">
    <location>
        <begin position="12"/>
        <end position="28"/>
    </location>
</feature>
<dbReference type="InterPro" id="IPR020846">
    <property type="entry name" value="MFS_dom"/>
</dbReference>
<accession>A0A8D5A593</accession>
<keyword evidence="3 6" id="KW-0812">Transmembrane</keyword>
<dbReference type="PROSITE" id="PS50850">
    <property type="entry name" value="MFS"/>
    <property type="match status" value="1"/>
</dbReference>
<feature type="domain" description="Major facilitator superfamily (MFS) profile" evidence="7">
    <location>
        <begin position="15"/>
        <end position="407"/>
    </location>
</feature>
<evidence type="ECO:0000256" key="5">
    <source>
        <dbReference type="ARBA" id="ARBA00023136"/>
    </source>
</evidence>
<feature type="transmembrane region" description="Helical" evidence="6">
    <location>
        <begin position="315"/>
        <end position="340"/>
    </location>
</feature>
<feature type="transmembrane region" description="Helical" evidence="6">
    <location>
        <begin position="48"/>
        <end position="69"/>
    </location>
</feature>
<gene>
    <name evidence="8" type="ORF">Dia5BBH33_04560</name>
</gene>
<dbReference type="AlphaFoldDB" id="A0A8D5A593"/>
<evidence type="ECO:0000256" key="6">
    <source>
        <dbReference type="SAM" id="Phobius"/>
    </source>
</evidence>
<sequence length="418" mass="46207">MGWLKKFQSENRYVVFFFLYVGFCISYIDRSAIGLALPSISKDFTLAPTQMGVVISAFFIGYSIMQLPGGWMADKFGSKSVILIALTLWSIFTFMTGHASSLAGLLFLRFVFGLCEGPYAGACYRGIAEYFPRELRPAFATGVLSSNYIGSAIAPIIIVPLILWFGWRGMFQALGCIGLVYVFFYAFFYAFFVKQVKPAEEEKAGAKKGSKKEYFLKLLHFSIIWKLVVCAFCISCINKGLDAWMPTYLIAERGINLKAVGYVTPIPFMASFLSTAVCGWIMNKYFDRVEQYMIGICAVMTAVFLYLMYNAETLFWVVVFQCGVYFFKACILGSAVAIVLKIVTGNIAGSATMIVNMGGQVAGFISPVVMGYLVSVFNGSFNAVFYYLIGAASVCALSAFLIPKRKEAMLDLGEGSEE</sequence>
<evidence type="ECO:0000256" key="1">
    <source>
        <dbReference type="ARBA" id="ARBA00004651"/>
    </source>
</evidence>
<protein>
    <submittedName>
        <fullName evidence="8">MFS transporter</fullName>
    </submittedName>
</protein>
<keyword evidence="9" id="KW-1185">Reference proteome</keyword>
<dbReference type="Pfam" id="PF07690">
    <property type="entry name" value="MFS_1"/>
    <property type="match status" value="1"/>
</dbReference>
<dbReference type="GeneID" id="92715675"/>
<feature type="transmembrane region" description="Helical" evidence="6">
    <location>
        <begin position="361"/>
        <end position="378"/>
    </location>
</feature>
<name>A0A8D5A593_9FIRM</name>
<dbReference type="GO" id="GO:0022857">
    <property type="term" value="F:transmembrane transporter activity"/>
    <property type="evidence" value="ECO:0007669"/>
    <property type="project" value="InterPro"/>
</dbReference>
<feature type="transmembrane region" description="Helical" evidence="6">
    <location>
        <begin position="81"/>
        <end position="100"/>
    </location>
</feature>
<dbReference type="InterPro" id="IPR050382">
    <property type="entry name" value="MFS_Na/Anion_cotransporter"/>
</dbReference>
<feature type="transmembrane region" description="Helical" evidence="6">
    <location>
        <begin position="260"/>
        <end position="280"/>
    </location>
</feature>
<dbReference type="Gene3D" id="1.20.1250.20">
    <property type="entry name" value="MFS general substrate transporter like domains"/>
    <property type="match status" value="2"/>
</dbReference>
<feature type="transmembrane region" description="Helical" evidence="6">
    <location>
        <begin position="384"/>
        <end position="402"/>
    </location>
</feature>
<evidence type="ECO:0000259" key="7">
    <source>
        <dbReference type="PROSITE" id="PS50850"/>
    </source>
</evidence>
<dbReference type="PANTHER" id="PTHR11662:SF399">
    <property type="entry name" value="FI19708P1-RELATED"/>
    <property type="match status" value="1"/>
</dbReference>
<proteinExistence type="predicted"/>
<evidence type="ECO:0000256" key="3">
    <source>
        <dbReference type="ARBA" id="ARBA00022692"/>
    </source>
</evidence>